<feature type="transmembrane region" description="Helical" evidence="1">
    <location>
        <begin position="147"/>
        <end position="170"/>
    </location>
</feature>
<name>A0AAV7FWC9_DENCH</name>
<organism evidence="2 3">
    <name type="scientific">Dendrobium chrysotoxum</name>
    <name type="common">Orchid</name>
    <dbReference type="NCBI Taxonomy" id="161865"/>
    <lineage>
        <taxon>Eukaryota</taxon>
        <taxon>Viridiplantae</taxon>
        <taxon>Streptophyta</taxon>
        <taxon>Embryophyta</taxon>
        <taxon>Tracheophyta</taxon>
        <taxon>Spermatophyta</taxon>
        <taxon>Magnoliopsida</taxon>
        <taxon>Liliopsida</taxon>
        <taxon>Asparagales</taxon>
        <taxon>Orchidaceae</taxon>
        <taxon>Epidendroideae</taxon>
        <taxon>Malaxideae</taxon>
        <taxon>Dendrobiinae</taxon>
        <taxon>Dendrobium</taxon>
    </lineage>
</organism>
<keyword evidence="3" id="KW-1185">Reference proteome</keyword>
<accession>A0AAV7FWC9</accession>
<evidence type="ECO:0000313" key="2">
    <source>
        <dbReference type="EMBL" id="KAH0448331.1"/>
    </source>
</evidence>
<feature type="transmembrane region" description="Helical" evidence="1">
    <location>
        <begin position="106"/>
        <end position="127"/>
    </location>
</feature>
<gene>
    <name evidence="2" type="ORF">IEQ34_022131</name>
</gene>
<comment type="caution">
    <text evidence="2">The sequence shown here is derived from an EMBL/GenBank/DDBJ whole genome shotgun (WGS) entry which is preliminary data.</text>
</comment>
<protein>
    <submittedName>
        <fullName evidence="2">Uncharacterized protein</fullName>
    </submittedName>
</protein>
<keyword evidence="1" id="KW-0812">Transmembrane</keyword>
<evidence type="ECO:0000313" key="3">
    <source>
        <dbReference type="Proteomes" id="UP000775213"/>
    </source>
</evidence>
<dbReference type="EMBL" id="JAGFBR010000019">
    <property type="protein sequence ID" value="KAH0448331.1"/>
    <property type="molecule type" value="Genomic_DNA"/>
</dbReference>
<keyword evidence="1" id="KW-1133">Transmembrane helix</keyword>
<proteinExistence type="predicted"/>
<evidence type="ECO:0000256" key="1">
    <source>
        <dbReference type="SAM" id="Phobius"/>
    </source>
</evidence>
<dbReference type="Proteomes" id="UP000775213">
    <property type="component" value="Unassembled WGS sequence"/>
</dbReference>
<sequence length="301" mass="34843">MPPTIDLDVIFSWQFIGFKSGSLDFALQLLTNQPHVLSVPTIFFKKLIHAFELRNVSGKWEKGVASTQTQAKMRQNYDAMRFSAAKAMQLIPPYSRTKREIVVNQLFFSFLIFFFLDLITPFFYSLVGKFSFGHPSLEMIHCFMNDLHLSGDFTSGFHIAITGLHILIYLRNLILPQFGLYSPTKCPLHQSIYILHYSFWDQILGNQFNLVLLLLDSSDHLWPRFTRFQIRCGNSPMTWTFYIWLSFEYEIASRFMDATALILCLTGNDSAFWDVCVVLFKVAKAFGSEAFSYDLITQYVV</sequence>
<dbReference type="AlphaFoldDB" id="A0AAV7FWC9"/>
<reference evidence="2 3" key="1">
    <citation type="journal article" date="2021" name="Hortic Res">
        <title>Chromosome-scale assembly of the Dendrobium chrysotoxum genome enhances the understanding of orchid evolution.</title>
        <authorList>
            <person name="Zhang Y."/>
            <person name="Zhang G.Q."/>
            <person name="Zhang D."/>
            <person name="Liu X.D."/>
            <person name="Xu X.Y."/>
            <person name="Sun W.H."/>
            <person name="Yu X."/>
            <person name="Zhu X."/>
            <person name="Wang Z.W."/>
            <person name="Zhao X."/>
            <person name="Zhong W.Y."/>
            <person name="Chen H."/>
            <person name="Yin W.L."/>
            <person name="Huang T."/>
            <person name="Niu S.C."/>
            <person name="Liu Z.J."/>
        </authorList>
    </citation>
    <scope>NUCLEOTIDE SEQUENCE [LARGE SCALE GENOMIC DNA]</scope>
    <source>
        <strain evidence="2">Lindl</strain>
    </source>
</reference>
<keyword evidence="1" id="KW-0472">Membrane</keyword>